<reference evidence="2 3" key="1">
    <citation type="submission" date="2019-04" db="EMBL/GenBank/DDBJ databases">
        <title>Fungal friends and foes A comparative genomics study of 23 Aspergillus species from section Flavi.</title>
        <authorList>
            <consortium name="DOE Joint Genome Institute"/>
            <person name="Kjaerbolling I."/>
            <person name="Vesth T.C."/>
            <person name="Frisvad J.C."/>
            <person name="Nybo J.L."/>
            <person name="Theobald S."/>
            <person name="Kildgaard S."/>
            <person name="Petersen T.I."/>
            <person name="Kuo A."/>
            <person name="Sato A."/>
            <person name="Lyhne E.K."/>
            <person name="Kogle M.E."/>
            <person name="Wiebenga A."/>
            <person name="Kun R.S."/>
            <person name="Lubbers R.J."/>
            <person name="Makela M.R."/>
            <person name="Barry K."/>
            <person name="Chovatia M."/>
            <person name="Clum A."/>
            <person name="Daum C."/>
            <person name="Haridas S."/>
            <person name="He G."/>
            <person name="LaButti K."/>
            <person name="Lipzen A."/>
            <person name="Mondo S."/>
            <person name="Pangilinan J."/>
            <person name="Riley R."/>
            <person name="Salamov A."/>
            <person name="Simmons B.A."/>
            <person name="Magnuson J.K."/>
            <person name="Henrissat B."/>
            <person name="Mortensen U.H."/>
            <person name="Larsen T.O."/>
            <person name="De vries R.P."/>
            <person name="Grigoriev I.V."/>
            <person name="Machida M."/>
            <person name="Baker S.E."/>
            <person name="Andersen M.R."/>
        </authorList>
    </citation>
    <scope>NUCLEOTIDE SEQUENCE [LARGE SCALE GENOMIC DNA]</scope>
    <source>
        <strain evidence="2 3">CBS 117618</strain>
    </source>
</reference>
<evidence type="ECO:0000256" key="1">
    <source>
        <dbReference type="SAM" id="MobiDB-lite"/>
    </source>
</evidence>
<accession>A0A5N6DC54</accession>
<evidence type="ECO:0000313" key="3">
    <source>
        <dbReference type="Proteomes" id="UP000326532"/>
    </source>
</evidence>
<gene>
    <name evidence="2" type="ORF">BDV34DRAFT_228052</name>
</gene>
<keyword evidence="3" id="KW-1185">Reference proteome</keyword>
<name>A0A5N6DC54_ASPPA</name>
<dbReference type="VEuPathDB" id="FungiDB:BDV34DRAFT_228052"/>
<feature type="compositionally biased region" description="Basic and acidic residues" evidence="1">
    <location>
        <begin position="129"/>
        <end position="141"/>
    </location>
</feature>
<organism evidence="2 3">
    <name type="scientific">Aspergillus parasiticus</name>
    <dbReference type="NCBI Taxonomy" id="5067"/>
    <lineage>
        <taxon>Eukaryota</taxon>
        <taxon>Fungi</taxon>
        <taxon>Dikarya</taxon>
        <taxon>Ascomycota</taxon>
        <taxon>Pezizomycotina</taxon>
        <taxon>Eurotiomycetes</taxon>
        <taxon>Eurotiomycetidae</taxon>
        <taxon>Eurotiales</taxon>
        <taxon>Aspergillaceae</taxon>
        <taxon>Aspergillus</taxon>
        <taxon>Aspergillus subgen. Circumdati</taxon>
    </lineage>
</organism>
<feature type="compositionally biased region" description="Polar residues" evidence="1">
    <location>
        <begin position="208"/>
        <end position="219"/>
    </location>
</feature>
<feature type="compositionally biased region" description="Low complexity" evidence="1">
    <location>
        <begin position="142"/>
        <end position="172"/>
    </location>
</feature>
<sequence length="219" mass="23521">MSDNNAIHCDFSAIMSIGTAPTVTQAVSLLQFTMFSDGPEYGFLEELVVPEKTAYSITYYNKFGMPYMPQQVVIIDGQLSAQKVPAGYSTLQVRADIMTPFPGNIKSDSYLNSVPPVYNPRLSVVGNIMDHHTDSGGHHIDTLASSSAPTSSAPTATAPPAAPSAELSSAALGKQLTENPPSDDKHKKKKKRSSAIFAPKNDHPSSLDWPSQLLNNNNV</sequence>
<feature type="region of interest" description="Disordered" evidence="1">
    <location>
        <begin position="129"/>
        <end position="219"/>
    </location>
</feature>
<protein>
    <submittedName>
        <fullName evidence="2">Uncharacterized protein</fullName>
    </submittedName>
</protein>
<proteinExistence type="predicted"/>
<dbReference type="EMBL" id="ML735000">
    <property type="protein sequence ID" value="KAB8202691.1"/>
    <property type="molecule type" value="Genomic_DNA"/>
</dbReference>
<dbReference type="Proteomes" id="UP000326532">
    <property type="component" value="Unassembled WGS sequence"/>
</dbReference>
<dbReference type="OMA" id="LLQFTMF"/>
<dbReference type="AlphaFoldDB" id="A0A5N6DC54"/>
<evidence type="ECO:0000313" key="2">
    <source>
        <dbReference type="EMBL" id="KAB8202691.1"/>
    </source>
</evidence>